<dbReference type="AlphaFoldDB" id="A0A217EHS2"/>
<evidence type="ECO:0000313" key="7">
    <source>
        <dbReference type="Proteomes" id="UP000243463"/>
    </source>
</evidence>
<keyword evidence="1" id="KW-0479">Metal-binding</keyword>
<evidence type="ECO:0000259" key="5">
    <source>
        <dbReference type="Pfam" id="PF00149"/>
    </source>
</evidence>
<dbReference type="NCBIfam" id="NF008359">
    <property type="entry name" value="PRK11148.1"/>
    <property type="match status" value="1"/>
</dbReference>
<accession>A0A217EHS2</accession>
<evidence type="ECO:0000313" key="6">
    <source>
        <dbReference type="EMBL" id="SNQ30051.1"/>
    </source>
</evidence>
<dbReference type="PANTHER" id="PTHR42988:SF2">
    <property type="entry name" value="CYCLIC NUCLEOTIDE PHOSPHODIESTERASE CBUA0032-RELATED"/>
    <property type="match status" value="1"/>
</dbReference>
<protein>
    <submittedName>
        <fullName evidence="6">Icc protein</fullName>
    </submittedName>
</protein>
<dbReference type="GO" id="GO:0016787">
    <property type="term" value="F:hydrolase activity"/>
    <property type="evidence" value="ECO:0007669"/>
    <property type="project" value="UniProtKB-KW"/>
</dbReference>
<dbReference type="GO" id="GO:0046872">
    <property type="term" value="F:metal ion binding"/>
    <property type="evidence" value="ECO:0007669"/>
    <property type="project" value="UniProtKB-KW"/>
</dbReference>
<evidence type="ECO:0000256" key="1">
    <source>
        <dbReference type="ARBA" id="ARBA00022723"/>
    </source>
</evidence>
<dbReference type="RefSeq" id="WP_088824223.1">
    <property type="nucleotide sequence ID" value="NZ_FZLN01000004.1"/>
</dbReference>
<reference evidence="7" key="1">
    <citation type="submission" date="2017-06" db="EMBL/GenBank/DDBJ databases">
        <authorList>
            <person name="Varghese N."/>
            <person name="Submissions S."/>
        </authorList>
    </citation>
    <scope>NUCLEOTIDE SEQUENCE [LARGE SCALE GENOMIC DNA]</scope>
    <source>
        <strain evidence="7">ANC 5114</strain>
    </source>
</reference>
<evidence type="ECO:0000256" key="4">
    <source>
        <dbReference type="ARBA" id="ARBA00025742"/>
    </source>
</evidence>
<keyword evidence="7" id="KW-1185">Reference proteome</keyword>
<dbReference type="Gene3D" id="3.60.21.10">
    <property type="match status" value="1"/>
</dbReference>
<dbReference type="SUPFAM" id="SSF56300">
    <property type="entry name" value="Metallo-dependent phosphatases"/>
    <property type="match status" value="1"/>
</dbReference>
<dbReference type="EMBL" id="FZLN01000004">
    <property type="protein sequence ID" value="SNQ30051.1"/>
    <property type="molecule type" value="Genomic_DNA"/>
</dbReference>
<dbReference type="PANTHER" id="PTHR42988">
    <property type="entry name" value="PHOSPHOHYDROLASE"/>
    <property type="match status" value="1"/>
</dbReference>
<evidence type="ECO:0000256" key="2">
    <source>
        <dbReference type="ARBA" id="ARBA00022801"/>
    </source>
</evidence>
<evidence type="ECO:0000256" key="3">
    <source>
        <dbReference type="ARBA" id="ARBA00023004"/>
    </source>
</evidence>
<keyword evidence="2" id="KW-0378">Hydrolase</keyword>
<dbReference type="InterPro" id="IPR050884">
    <property type="entry name" value="CNP_phosphodiesterase-III"/>
</dbReference>
<organism evidence="6 7">
    <name type="scientific">Acinetobacter apis</name>
    <dbReference type="NCBI Taxonomy" id="1229165"/>
    <lineage>
        <taxon>Bacteria</taxon>
        <taxon>Pseudomonadati</taxon>
        <taxon>Pseudomonadota</taxon>
        <taxon>Gammaproteobacteria</taxon>
        <taxon>Moraxellales</taxon>
        <taxon>Moraxellaceae</taxon>
        <taxon>Acinetobacter</taxon>
    </lineage>
</organism>
<dbReference type="OrthoDB" id="9784378at2"/>
<sequence>MKTIVQISDTHLMDLPDKNFIELNPERTFHQIIDEILSRHQHIDTILHTGDVAQVPKPVTYQRYLNYMGSLNIPFYQTPGNHDDPSCFPYPQKSKLSVISLDRWCVILLDSAVVGKVDGLIDEEQLNHLEQALKQHQDQHILIGCHHHPLEMKSAWIDQHCLKNTDQLMNILCKYPNVKAVIHGHVHQEAEIYFKHIPIFSVPSTCVQFKPLSQDFALDEDTPGYRLLNLYDDGRLETEIFRVESMIEKINLNICGY</sequence>
<dbReference type="InterPro" id="IPR004843">
    <property type="entry name" value="Calcineurin-like_PHP"/>
</dbReference>
<gene>
    <name evidence="6" type="ORF">SAMN05444584_2031</name>
</gene>
<comment type="similarity">
    <text evidence="4">Belongs to the cyclic nucleotide phosphodiesterase class-III family.</text>
</comment>
<dbReference type="Pfam" id="PF00149">
    <property type="entry name" value="Metallophos"/>
    <property type="match status" value="1"/>
</dbReference>
<dbReference type="InterPro" id="IPR029052">
    <property type="entry name" value="Metallo-depent_PP-like"/>
</dbReference>
<dbReference type="Proteomes" id="UP000243463">
    <property type="component" value="Unassembled WGS sequence"/>
</dbReference>
<feature type="domain" description="Calcineurin-like phosphoesterase" evidence="5">
    <location>
        <begin position="3"/>
        <end position="188"/>
    </location>
</feature>
<keyword evidence="3" id="KW-0408">Iron</keyword>
<proteinExistence type="inferred from homology"/>
<name>A0A217EHS2_9GAMM</name>